<dbReference type="InterPro" id="IPR024020">
    <property type="entry name" value="Anit_sigma_mycothiol_RsrA"/>
</dbReference>
<organism evidence="3 4">
    <name type="scientific">Mycolicibacterium gilvum</name>
    <dbReference type="NCBI Taxonomy" id="1804"/>
    <lineage>
        <taxon>Bacteria</taxon>
        <taxon>Bacillati</taxon>
        <taxon>Actinomycetota</taxon>
        <taxon>Actinomycetes</taxon>
        <taxon>Mycobacteriales</taxon>
        <taxon>Mycobacteriaceae</taxon>
        <taxon>Mycolicibacterium</taxon>
    </lineage>
</organism>
<sequence>MSGIEGGGGVTDNPEERWTPPVGPIDPEHPECAAVIAEVWTLLDGECTVETRDKLRQHLEECPACLRHYGVEEKIKRLIAAKCSGERAPEGFRERLRIQISQTTIIRQG</sequence>
<dbReference type="AlphaFoldDB" id="A0A378SHM9"/>
<dbReference type="NCBIfam" id="TIGR03988">
    <property type="entry name" value="antisig_RsrA"/>
    <property type="match status" value="1"/>
</dbReference>
<evidence type="ECO:0000259" key="2">
    <source>
        <dbReference type="Pfam" id="PF13490"/>
    </source>
</evidence>
<proteinExistence type="predicted"/>
<accession>A0A378SHM9</accession>
<evidence type="ECO:0000313" key="3">
    <source>
        <dbReference type="EMBL" id="STZ42342.1"/>
    </source>
</evidence>
<feature type="domain" description="Putative zinc-finger" evidence="2">
    <location>
        <begin position="32"/>
        <end position="65"/>
    </location>
</feature>
<feature type="compositionally biased region" description="Gly residues" evidence="1">
    <location>
        <begin position="1"/>
        <end position="10"/>
    </location>
</feature>
<reference evidence="3 4" key="1">
    <citation type="submission" date="2018-06" db="EMBL/GenBank/DDBJ databases">
        <authorList>
            <consortium name="Pathogen Informatics"/>
            <person name="Doyle S."/>
        </authorList>
    </citation>
    <scope>NUCLEOTIDE SEQUENCE [LARGE SCALE GENOMIC DNA]</scope>
    <source>
        <strain evidence="3 4">NCTC10742</strain>
    </source>
</reference>
<feature type="region of interest" description="Disordered" evidence="1">
    <location>
        <begin position="1"/>
        <end position="28"/>
    </location>
</feature>
<dbReference type="Pfam" id="PF13490">
    <property type="entry name" value="zf-HC2"/>
    <property type="match status" value="1"/>
</dbReference>
<evidence type="ECO:0000313" key="4">
    <source>
        <dbReference type="Proteomes" id="UP000254291"/>
    </source>
</evidence>
<name>A0A378SHM9_9MYCO</name>
<dbReference type="RefSeq" id="WP_115326920.1">
    <property type="nucleotide sequence ID" value="NZ_JACKST010000028.1"/>
</dbReference>
<protein>
    <submittedName>
        <fullName evidence="3">Anti-sigma factor</fullName>
    </submittedName>
</protein>
<dbReference type="EMBL" id="UGQM01000001">
    <property type="protein sequence ID" value="STZ42342.1"/>
    <property type="molecule type" value="Genomic_DNA"/>
</dbReference>
<dbReference type="InterPro" id="IPR027383">
    <property type="entry name" value="Znf_put"/>
</dbReference>
<gene>
    <name evidence="3" type="ORF">NCTC10742_01553</name>
</gene>
<evidence type="ECO:0000256" key="1">
    <source>
        <dbReference type="SAM" id="MobiDB-lite"/>
    </source>
</evidence>
<dbReference type="Proteomes" id="UP000254291">
    <property type="component" value="Unassembled WGS sequence"/>
</dbReference>